<keyword evidence="3" id="KW-1185">Reference proteome</keyword>
<evidence type="ECO:0000313" key="2">
    <source>
        <dbReference type="EMBL" id="KAJ9160828.1"/>
    </source>
</evidence>
<protein>
    <submittedName>
        <fullName evidence="2">Uncharacterized protein</fullName>
    </submittedName>
</protein>
<comment type="caution">
    <text evidence="2">The sequence shown here is derived from an EMBL/GenBank/DDBJ whole genome shotgun (WGS) entry which is preliminary data.</text>
</comment>
<sequence>MMKTYIVGTVLSLLLGSAAAVNTFYPVPCGRGFPSGVCMTENRCLDAEGFWVGRACEAYPTVGSMGCCYNIPEDEDK</sequence>
<organism evidence="2 3">
    <name type="scientific">Coniochaeta hoffmannii</name>
    <dbReference type="NCBI Taxonomy" id="91930"/>
    <lineage>
        <taxon>Eukaryota</taxon>
        <taxon>Fungi</taxon>
        <taxon>Dikarya</taxon>
        <taxon>Ascomycota</taxon>
        <taxon>Pezizomycotina</taxon>
        <taxon>Sordariomycetes</taxon>
        <taxon>Sordariomycetidae</taxon>
        <taxon>Coniochaetales</taxon>
        <taxon>Coniochaetaceae</taxon>
        <taxon>Coniochaeta</taxon>
    </lineage>
</organism>
<keyword evidence="1" id="KW-0732">Signal</keyword>
<dbReference type="Proteomes" id="UP001174691">
    <property type="component" value="Unassembled WGS sequence"/>
</dbReference>
<feature type="chain" id="PRO_5041264567" evidence="1">
    <location>
        <begin position="21"/>
        <end position="77"/>
    </location>
</feature>
<gene>
    <name evidence="2" type="ORF">NKR19_g2821</name>
</gene>
<accession>A0AA38RY12</accession>
<proteinExistence type="predicted"/>
<feature type="signal peptide" evidence="1">
    <location>
        <begin position="1"/>
        <end position="20"/>
    </location>
</feature>
<evidence type="ECO:0000313" key="3">
    <source>
        <dbReference type="Proteomes" id="UP001174691"/>
    </source>
</evidence>
<name>A0AA38RY12_9PEZI</name>
<evidence type="ECO:0000256" key="1">
    <source>
        <dbReference type="SAM" id="SignalP"/>
    </source>
</evidence>
<dbReference type="EMBL" id="JANBVN010000030">
    <property type="protein sequence ID" value="KAJ9160828.1"/>
    <property type="molecule type" value="Genomic_DNA"/>
</dbReference>
<dbReference type="AlphaFoldDB" id="A0AA38RY12"/>
<reference evidence="2" key="1">
    <citation type="submission" date="2022-07" db="EMBL/GenBank/DDBJ databases">
        <title>Fungi with potential for degradation of polypropylene.</title>
        <authorList>
            <person name="Gostincar C."/>
        </authorList>
    </citation>
    <scope>NUCLEOTIDE SEQUENCE</scope>
    <source>
        <strain evidence="2">EXF-13287</strain>
    </source>
</reference>